<dbReference type="InterPro" id="IPR011990">
    <property type="entry name" value="TPR-like_helical_dom_sf"/>
</dbReference>
<dbReference type="EMBL" id="CP002737">
    <property type="protein sequence ID" value="AEF96934.1"/>
    <property type="molecule type" value="Genomic_DNA"/>
</dbReference>
<dbReference type="OrthoDB" id="101849at2157"/>
<reference evidence="2 3" key="1">
    <citation type="submission" date="2011-05" db="EMBL/GenBank/DDBJ databases">
        <title>Complete sequence of Methanotorris igneus Kol 5.</title>
        <authorList>
            <consortium name="US DOE Joint Genome Institute"/>
            <person name="Lucas S."/>
            <person name="Han J."/>
            <person name="Lapidus A."/>
            <person name="Cheng J.-F."/>
            <person name="Goodwin L."/>
            <person name="Pitluck S."/>
            <person name="Peters L."/>
            <person name="Mikhailova N."/>
            <person name="Chertkov O."/>
            <person name="Han C."/>
            <person name="Tapia R."/>
            <person name="Land M."/>
            <person name="Hauser L."/>
            <person name="Kyrpides N."/>
            <person name="Ivanova N."/>
            <person name="Pagani I."/>
            <person name="Sieprawska-Lupa M."/>
            <person name="Whitman W."/>
            <person name="Woyke T."/>
        </authorList>
    </citation>
    <scope>NUCLEOTIDE SEQUENCE [LARGE SCALE GENOMIC DNA]</scope>
    <source>
        <strain evidence="3">DSM 5666 / JCM 11834 / Kol 5</strain>
    </source>
</reference>
<organism evidence="3">
    <name type="scientific">Methanotorris igneus (strain DSM 5666 / JCM 11834 / Kol 5)</name>
    <dbReference type="NCBI Taxonomy" id="880724"/>
    <lineage>
        <taxon>Archaea</taxon>
        <taxon>Methanobacteriati</taxon>
        <taxon>Methanobacteriota</taxon>
        <taxon>Methanomada group</taxon>
        <taxon>Methanococci</taxon>
        <taxon>Methanococcales</taxon>
        <taxon>Methanocaldococcaceae</taxon>
        <taxon>Methanotorris</taxon>
    </lineage>
</organism>
<proteinExistence type="predicted"/>
<dbReference type="Proteomes" id="UP000009227">
    <property type="component" value="Chromosome"/>
</dbReference>
<dbReference type="RefSeq" id="WP_013799530.1">
    <property type="nucleotide sequence ID" value="NC_015562.1"/>
</dbReference>
<evidence type="ECO:0000313" key="2">
    <source>
        <dbReference type="EMBL" id="AEF96934.1"/>
    </source>
</evidence>
<dbReference type="SUPFAM" id="SSF48452">
    <property type="entry name" value="TPR-like"/>
    <property type="match status" value="1"/>
</dbReference>
<accession>F6BF64</accession>
<dbReference type="GeneID" id="65348598"/>
<keyword evidence="3" id="KW-1185">Reference proteome</keyword>
<dbReference type="KEGG" id="mig:Metig_1399"/>
<dbReference type="PROSITE" id="PS50005">
    <property type="entry name" value="TPR"/>
    <property type="match status" value="1"/>
</dbReference>
<dbReference type="InterPro" id="IPR019734">
    <property type="entry name" value="TPR_rpt"/>
</dbReference>
<dbReference type="Gene3D" id="1.25.40.10">
    <property type="entry name" value="Tetratricopeptide repeat domain"/>
    <property type="match status" value="1"/>
</dbReference>
<dbReference type="AlphaFoldDB" id="F6BF64"/>
<dbReference type="HOGENOM" id="CLU_428747_0_0_2"/>
<gene>
    <name evidence="2" type="ordered locus">Metig_1399</name>
</gene>
<name>F6BF64_METIK</name>
<dbReference type="Pfam" id="PF13424">
    <property type="entry name" value="TPR_12"/>
    <property type="match status" value="1"/>
</dbReference>
<sequence>MKTPLMELYEQRKDEIENCLKKLRESDKCMDWGNFASVRRRPMIATVIYYLQQYAGYADGVSIKELRAFLYCIYLVEKDKYEKMVSSMVWCPLEQTLEEITGRLVKINSDGKYEVNLEEFKQKEKNRKLTYWKVLRPICEKAERICNYMLNPLNVRPEGITVEEFFEKGFSEKDLDKLIDAYESAWEKEKTLYADGYAKLLISVAEYYEKKPNKYEDEEILEKYGKLCEKLCKVINERKHEMPILNRMIIDTFEVESYIKANYGNELNYKLVNTLERIASELGIYHEVYGALYYGMEFKFKKDRNKKNEKKERKKERKKIDLKQLVKPEGITVEEFFEKGFSEEDLDELINAYESAWEKEKTIYADGYLKLLISIAEYYEKEHEKFSSDEFLRKIYEIFENAKLPVYKKLAAKYYIRASDIATSVSLIYSPQQNYPEEAEKYLKMAVEFNEKAIKLGIVPKFHSITLNNLGTHYYEMNRSEEALPILKKALEYAKTPKEKGLIMHNLALTYADLGKKRDAVRCMIKSICIHYKTQHEFGHVTLYNEDIDRIIKMTGDVNTDIYALKVALDLVGGNLTVEEAKKFLDLIDRSEWPLTDALLSILSGEEYKVPEGLEECSTLLEDVVKVVEYVRRRNDRK</sequence>
<feature type="repeat" description="TPR" evidence="1">
    <location>
        <begin position="464"/>
        <end position="497"/>
    </location>
</feature>
<protein>
    <submittedName>
        <fullName evidence="2">Uncharacterized protein</fullName>
    </submittedName>
</protein>
<keyword evidence="1" id="KW-0802">TPR repeat</keyword>
<dbReference type="STRING" id="880724.Metig_1399"/>
<evidence type="ECO:0000256" key="1">
    <source>
        <dbReference type="PROSITE-ProRule" id="PRU00339"/>
    </source>
</evidence>
<evidence type="ECO:0000313" key="3">
    <source>
        <dbReference type="Proteomes" id="UP000009227"/>
    </source>
</evidence>